<feature type="active site" description="Nucleophile" evidence="11">
    <location>
        <position position="33"/>
    </location>
</feature>
<keyword evidence="8 12" id="KW-0539">Nucleus</keyword>
<dbReference type="InterPro" id="IPR016050">
    <property type="entry name" value="Proteasome_bsu_CS"/>
</dbReference>
<dbReference type="PROSITE" id="PS00854">
    <property type="entry name" value="PROTEASOME_BETA_1"/>
    <property type="match status" value="1"/>
</dbReference>
<dbReference type="GO" id="GO:0004298">
    <property type="term" value="F:threonine-type endopeptidase activity"/>
    <property type="evidence" value="ECO:0007669"/>
    <property type="project" value="UniProtKB-KW"/>
</dbReference>
<evidence type="ECO:0000256" key="8">
    <source>
        <dbReference type="ARBA" id="ARBA00023242"/>
    </source>
</evidence>
<evidence type="ECO:0000256" key="5">
    <source>
        <dbReference type="ARBA" id="ARBA00022801"/>
    </source>
</evidence>
<gene>
    <name evidence="13" type="ORF">Cfor_05672</name>
</gene>
<evidence type="ECO:0000256" key="1">
    <source>
        <dbReference type="ARBA" id="ARBA00001198"/>
    </source>
</evidence>
<dbReference type="InterPro" id="IPR001353">
    <property type="entry name" value="Proteasome_sua/b"/>
</dbReference>
<dbReference type="PANTHER" id="PTHR32194:SF0">
    <property type="entry name" value="ATP-DEPENDENT PROTEASE SUBUNIT HSLV"/>
    <property type="match status" value="1"/>
</dbReference>
<dbReference type="PROSITE" id="PS51476">
    <property type="entry name" value="PROTEASOME_BETA_2"/>
    <property type="match status" value="1"/>
</dbReference>
<dbReference type="PRINTS" id="PR00141">
    <property type="entry name" value="PROTEASOME"/>
</dbReference>
<evidence type="ECO:0000256" key="3">
    <source>
        <dbReference type="ARBA" id="ARBA00022670"/>
    </source>
</evidence>
<comment type="function">
    <text evidence="12">Component of the proteasome, a multicatalytic proteinase complex which is characterized by its ability to cleave peptides with Arg, Phe, Tyr, Leu, and Glu adjacent to the leaving group at neutral or slightly basic pH. The proteasome has an ATP-dependent proteolytic activity.</text>
</comment>
<keyword evidence="5" id="KW-0378">Hydrolase</keyword>
<evidence type="ECO:0000313" key="14">
    <source>
        <dbReference type="Proteomes" id="UP000502823"/>
    </source>
</evidence>
<dbReference type="CDD" id="cd03762">
    <property type="entry name" value="proteasome_beta_type_6"/>
    <property type="match status" value="1"/>
</dbReference>
<sequence length="232" mass="25032">MACANLLNPSTSPNMFGDSASPDWLTAEQSTGTSIMAIEYGDGVVLGADSRATMGSYVSNRISDKLTKVSEYIYCCRSGSAADTQAIADIVKYHLDFYSIELGEPPLVETAANVFRELCYNYRDSLSAGIIIAGWDKRKGGQVYAVPLGGMCVRQRMAIGGSGSTYVYGYVDSHVNDVKTKKECLEFVTNTLSLAMSRDGSSGGVVRLADISKDGVERFTILGDQLPRFYEG</sequence>
<dbReference type="GO" id="GO:0019774">
    <property type="term" value="C:proteasome core complex, beta-subunit complex"/>
    <property type="evidence" value="ECO:0007669"/>
    <property type="project" value="UniProtKB-ARBA"/>
</dbReference>
<dbReference type="GO" id="GO:0005737">
    <property type="term" value="C:cytoplasm"/>
    <property type="evidence" value="ECO:0007669"/>
    <property type="project" value="UniProtKB-SubCell"/>
</dbReference>
<evidence type="ECO:0000256" key="12">
    <source>
        <dbReference type="RuleBase" id="RU004203"/>
    </source>
</evidence>
<dbReference type="SUPFAM" id="SSF56235">
    <property type="entry name" value="N-terminal nucleophile aminohydrolases (Ntn hydrolases)"/>
    <property type="match status" value="1"/>
</dbReference>
<evidence type="ECO:0000256" key="6">
    <source>
        <dbReference type="ARBA" id="ARBA00022942"/>
    </source>
</evidence>
<comment type="caution">
    <text evidence="13">The sequence shown here is derived from an EMBL/GenBank/DDBJ whole genome shotgun (WGS) entry which is preliminary data.</text>
</comment>
<evidence type="ECO:0000256" key="7">
    <source>
        <dbReference type="ARBA" id="ARBA00023145"/>
    </source>
</evidence>
<evidence type="ECO:0000256" key="4">
    <source>
        <dbReference type="ARBA" id="ARBA00022698"/>
    </source>
</evidence>
<keyword evidence="14" id="KW-1185">Reference proteome</keyword>
<dbReference type="PANTHER" id="PTHR32194">
    <property type="entry name" value="METALLOPROTEASE TLDD"/>
    <property type="match status" value="1"/>
</dbReference>
<evidence type="ECO:0000256" key="9">
    <source>
        <dbReference type="ARBA" id="ARBA00024953"/>
    </source>
</evidence>
<proteinExistence type="inferred from homology"/>
<dbReference type="EMBL" id="BLKM01009892">
    <property type="protein sequence ID" value="GFG28638.1"/>
    <property type="molecule type" value="Genomic_DNA"/>
</dbReference>
<comment type="function">
    <text evidence="9">Non-catalytic component of the proteasome, a multicatalytic proteinase complex which is characterized by its ability to cleave peptides with Arg, Phe, Tyr, Leu, and Glu adjacent to the leaving group at neutral or slightly basic pH. The proteasome has an ATP-dependent proteolytic activity.</text>
</comment>
<dbReference type="GO" id="GO:0005634">
    <property type="term" value="C:nucleus"/>
    <property type="evidence" value="ECO:0007669"/>
    <property type="project" value="UniProtKB-SubCell"/>
</dbReference>
<comment type="subcellular location">
    <subcellularLocation>
        <location evidence="12">Cytoplasm</location>
    </subcellularLocation>
    <subcellularLocation>
        <location evidence="12">Nucleus</location>
    </subcellularLocation>
</comment>
<organism evidence="13 14">
    <name type="scientific">Coptotermes formosanus</name>
    <name type="common">Formosan subterranean termite</name>
    <dbReference type="NCBI Taxonomy" id="36987"/>
    <lineage>
        <taxon>Eukaryota</taxon>
        <taxon>Metazoa</taxon>
        <taxon>Ecdysozoa</taxon>
        <taxon>Arthropoda</taxon>
        <taxon>Hexapoda</taxon>
        <taxon>Insecta</taxon>
        <taxon>Pterygota</taxon>
        <taxon>Neoptera</taxon>
        <taxon>Polyneoptera</taxon>
        <taxon>Dictyoptera</taxon>
        <taxon>Blattodea</taxon>
        <taxon>Blattoidea</taxon>
        <taxon>Termitoidae</taxon>
        <taxon>Rhinotermitidae</taxon>
        <taxon>Coptotermes</taxon>
    </lineage>
</organism>
<dbReference type="FunCoup" id="A0A6L2PE46">
    <property type="interactions" value="869"/>
</dbReference>
<dbReference type="FunFam" id="3.60.20.10:FF:000010">
    <property type="entry name" value="Proteasome subunit beta type-1"/>
    <property type="match status" value="1"/>
</dbReference>
<evidence type="ECO:0000256" key="2">
    <source>
        <dbReference type="ARBA" id="ARBA00022490"/>
    </source>
</evidence>
<dbReference type="OrthoDB" id="7854943at2759"/>
<name>A0A6L2PE46_COPFO</name>
<keyword evidence="6 12" id="KW-0647">Proteasome</keyword>
<dbReference type="InterPro" id="IPR029055">
    <property type="entry name" value="Ntn_hydrolases_N"/>
</dbReference>
<comment type="subunit">
    <text evidence="10">The 26S proteasome consists of a 20S proteasome core and two 19S regulatory subunits. The 20S proteasome core is composed of 28 subunits that are arranged in four stacked rings, resulting in a barrel-shaped structure. The two end rings are each formed by seven alpha subunits, and the two central rings are each formed by seven beta subunits. The catalytic chamber with the active sites is on the inside of the barrel.</text>
</comment>
<dbReference type="AlphaFoldDB" id="A0A6L2PE46"/>
<dbReference type="InterPro" id="IPR023333">
    <property type="entry name" value="Proteasome_suB-type"/>
</dbReference>
<dbReference type="GO" id="GO:0051603">
    <property type="term" value="P:proteolysis involved in protein catabolic process"/>
    <property type="evidence" value="ECO:0007669"/>
    <property type="project" value="InterPro"/>
</dbReference>
<protein>
    <recommendedName>
        <fullName evidence="12">Proteasome subunit beta</fullName>
    </recommendedName>
</protein>
<comment type="catalytic activity">
    <reaction evidence="1">
        <text>Cleavage of peptide bonds with very broad specificity.</text>
        <dbReference type="EC" id="3.4.25.1"/>
    </reaction>
</comment>
<dbReference type="Proteomes" id="UP000502823">
    <property type="component" value="Unassembled WGS sequence"/>
</dbReference>
<dbReference type="Pfam" id="PF00227">
    <property type="entry name" value="Proteasome"/>
    <property type="match status" value="1"/>
</dbReference>
<evidence type="ECO:0000256" key="11">
    <source>
        <dbReference type="PIRSR" id="PIRSR600243-1"/>
    </source>
</evidence>
<dbReference type="InterPro" id="IPR000243">
    <property type="entry name" value="Pept_T1A_subB"/>
</dbReference>
<comment type="similarity">
    <text evidence="12">Belongs to the peptidase T1B family.</text>
</comment>
<keyword evidence="3" id="KW-0645">Protease</keyword>
<keyword evidence="4" id="KW-0888">Threonine protease</keyword>
<accession>A0A6L2PE46</accession>
<keyword evidence="2 12" id="KW-0963">Cytoplasm</keyword>
<keyword evidence="7" id="KW-0865">Zymogen</keyword>
<evidence type="ECO:0000256" key="10">
    <source>
        <dbReference type="ARBA" id="ARBA00026071"/>
    </source>
</evidence>
<reference evidence="14" key="1">
    <citation type="submission" date="2020-01" db="EMBL/GenBank/DDBJ databases">
        <title>Draft genome sequence of the Termite Coptotermes fromosanus.</title>
        <authorList>
            <person name="Itakura S."/>
            <person name="Yosikawa Y."/>
            <person name="Umezawa K."/>
        </authorList>
    </citation>
    <scope>NUCLEOTIDE SEQUENCE [LARGE SCALE GENOMIC DNA]</scope>
</reference>
<evidence type="ECO:0000313" key="13">
    <source>
        <dbReference type="EMBL" id="GFG28638.1"/>
    </source>
</evidence>
<dbReference type="InParanoid" id="A0A6L2PE46"/>
<dbReference type="Gene3D" id="3.60.20.10">
    <property type="entry name" value="Glutamine Phosphoribosylpyrophosphate, subunit 1, domain 1"/>
    <property type="match status" value="1"/>
</dbReference>
<comment type="subunit">
    <text evidence="12">Component of the proteasome complex.</text>
</comment>